<reference evidence="2" key="1">
    <citation type="submission" date="2019-04" db="EMBL/GenBank/DDBJ databases">
        <title>Genome sequence of Pseudomonas putida 1290, an auxin catabolizing strain.</title>
        <authorList>
            <person name="Laird T.S."/>
            <person name="Leveau J.H.J."/>
        </authorList>
    </citation>
    <scope>NUCLEOTIDE SEQUENCE [LARGE SCALE GENOMIC DNA]</scope>
    <source>
        <strain evidence="2">1290</strain>
    </source>
</reference>
<evidence type="ECO:0008006" key="3">
    <source>
        <dbReference type="Google" id="ProtNLM"/>
    </source>
</evidence>
<proteinExistence type="predicted"/>
<protein>
    <recommendedName>
        <fullName evidence="3">DUF3077 domain-containing protein</fullName>
    </recommendedName>
</protein>
<dbReference type="Proteomes" id="UP000298551">
    <property type="component" value="Chromosome"/>
</dbReference>
<accession>A0A4D6XH81</accession>
<evidence type="ECO:0000313" key="2">
    <source>
        <dbReference type="Proteomes" id="UP000298551"/>
    </source>
</evidence>
<dbReference type="OrthoDB" id="6997483at2"/>
<gene>
    <name evidence="1" type="ORF">E6B08_29200</name>
</gene>
<name>A0A4D6XH81_PSEPU</name>
<evidence type="ECO:0000313" key="1">
    <source>
        <dbReference type="EMBL" id="QCI15189.1"/>
    </source>
</evidence>
<dbReference type="EMBL" id="CP039371">
    <property type="protein sequence ID" value="QCI15189.1"/>
    <property type="molecule type" value="Genomic_DNA"/>
</dbReference>
<dbReference type="AlphaFoldDB" id="A0A4D6XH81"/>
<organism evidence="1 2">
    <name type="scientific">Pseudomonas putida</name>
    <name type="common">Arthrobacter siderocapsulatus</name>
    <dbReference type="NCBI Taxonomy" id="303"/>
    <lineage>
        <taxon>Bacteria</taxon>
        <taxon>Pseudomonadati</taxon>
        <taxon>Pseudomonadota</taxon>
        <taxon>Gammaproteobacteria</taxon>
        <taxon>Pseudomonadales</taxon>
        <taxon>Pseudomonadaceae</taxon>
        <taxon>Pseudomonas</taxon>
    </lineage>
</organism>
<sequence length="88" mass="9553">MKKIVPDPPDLLLTDAPTVTLAFPNTIADGPVLQDALLLTITQTGEVLRETEPGLRRDALCMAIRVMCAVLDAVTDHCTAMRRKELAP</sequence>
<dbReference type="RefSeq" id="WP_136917148.1">
    <property type="nucleotide sequence ID" value="NZ_CP039371.1"/>
</dbReference>